<dbReference type="InterPro" id="IPR045619">
    <property type="entry name" value="DUF6443"/>
</dbReference>
<evidence type="ECO:0000259" key="2">
    <source>
        <dbReference type="Pfam" id="PF20041"/>
    </source>
</evidence>
<dbReference type="AlphaFoldDB" id="A0A923E1F9"/>
<dbReference type="EMBL" id="WNXD01000002">
    <property type="protein sequence ID" value="MBB2145809.1"/>
    <property type="molecule type" value="Genomic_DNA"/>
</dbReference>
<proteinExistence type="predicted"/>
<dbReference type="Proteomes" id="UP000601055">
    <property type="component" value="Unassembled WGS sequence"/>
</dbReference>
<feature type="region of interest" description="Disordered" evidence="1">
    <location>
        <begin position="1046"/>
        <end position="1100"/>
    </location>
</feature>
<dbReference type="NCBIfam" id="TIGR03696">
    <property type="entry name" value="Rhs_assc_core"/>
    <property type="match status" value="1"/>
</dbReference>
<dbReference type="Pfam" id="PF20041">
    <property type="entry name" value="DUF6443"/>
    <property type="match status" value="1"/>
</dbReference>
<dbReference type="InterPro" id="IPR022385">
    <property type="entry name" value="Rhs_assc_core"/>
</dbReference>
<reference evidence="3" key="1">
    <citation type="submission" date="2019-11" db="EMBL/GenBank/DDBJ databases">
        <title>Description of Pedobacter sp. LMG 31464T.</title>
        <authorList>
            <person name="Carlier A."/>
            <person name="Qi S."/>
            <person name="Vandamme P."/>
        </authorList>
    </citation>
    <scope>NUCLEOTIDE SEQUENCE</scope>
    <source>
        <strain evidence="3">LMG 31464</strain>
    </source>
</reference>
<feature type="compositionally biased region" description="Basic and acidic residues" evidence="1">
    <location>
        <begin position="1084"/>
        <end position="1094"/>
    </location>
</feature>
<evidence type="ECO:0000313" key="4">
    <source>
        <dbReference type="Proteomes" id="UP000601055"/>
    </source>
</evidence>
<dbReference type="InterPro" id="IPR050708">
    <property type="entry name" value="T6SS_VgrG/RHS"/>
</dbReference>
<evidence type="ECO:0000313" key="3">
    <source>
        <dbReference type="EMBL" id="MBB2145809.1"/>
    </source>
</evidence>
<feature type="domain" description="DUF6443" evidence="2">
    <location>
        <begin position="59"/>
        <end position="189"/>
    </location>
</feature>
<accession>A0A923E1F9</accession>
<sequence length="1100" mass="120557">MNFCLAHLSIIQLFINITFMKKTYTLTLGLLCLSAVVTKAQLPTLNRNFVMETVVKHQGHQTAGSLALLPVDSANRSIQYLDGLGRPLQSVQWQGSPLKKDIVQAVVYDALGREELKYLPYAEQSGNDGSFRASPLTNQSSFYGSGSWDANVAKTAYPFSRTVFEASPLNRVLEQGAPGAVWQPYSGSIGGSGHTVRMVQGANTTGEVALWKVTSSGAETLAPYGAGKLYKGISRDENWSSGKSGTTEEFRDLEGRVVLKRIWETESVSLSTYYIYDDYGNLRYVVPPAVTATSFTEADANFNGYIYGYHYDGRKRLIEKKVPGKGWEYMVYNKLDQLVLSQDSVQRTNNQWLFTKYDALGRVVMTGLYTNAGTWASVQALVDAHVVLWEERDNLGTTYGSGYTNLAFPVSIAYFHSLSYYDDYDFFANTFGQPNGTTQVTAARTMGLPTGTRTTVLGTGTMLLTVNYYDKDGRVVTTKGENHLGGTDVVDNSYNFAGELTASTRTHTANSTTTTIANSFSYDHMGRKIGTKENINSQGEITLNKLEYNEIGQLKQKNLHSTDGTSFYQNTKLAYNERGWMRNSTSNEFSMKLGYDTLSTPQYNGNISAQLWGSGASFPNVFSYQYNSLNRLTNGASTGISMSEVLTYDVMGNIASLSRDGGTAGVYGYTGNRLNSITSGPLVTGNYGYDGNGNATTDGRNGVTLTYNHLNLPATATKSGLSLTYTYDATGQKLKKVSNITGTTDYVDGIQYTNGTIDFIQTEEGRALNQSGTYAYQYNLSDHLGNVRYSFDIYAGVVRPLQQDNYYAFGLRHSTTAGTNNYLYNGKELQDELGQYDYGARFYDPIIGRWNSIDPLADHSVDLTPYHFCSNNPMNRIDPDGMCDKPDCPHKKNITLALPIADPDGDQKGYLRNATASYKEEHPFKAFIVDLTQGLLDGLGVNAVDNLFFSGEKITTGKAVFAAIAVVQGMEAVEGGGGGRGKSSRVKESLTVNEGNSTPTANTSRAARRQAMRDAGIPTSQQPTSQSSNASGREYGYETFVPYGTTSTKSVQQQTMDSSHPGQAHWEAGKVKVDPTTGQPRMNDYGRPKLENKGKAKVNY</sequence>
<name>A0A923E1F9_9SPHI</name>
<organism evidence="3 4">
    <name type="scientific">Pedobacter planticolens</name>
    <dbReference type="NCBI Taxonomy" id="2679964"/>
    <lineage>
        <taxon>Bacteria</taxon>
        <taxon>Pseudomonadati</taxon>
        <taxon>Bacteroidota</taxon>
        <taxon>Sphingobacteriia</taxon>
        <taxon>Sphingobacteriales</taxon>
        <taxon>Sphingobacteriaceae</taxon>
        <taxon>Pedobacter</taxon>
    </lineage>
</organism>
<gene>
    <name evidence="3" type="ORF">GM921_09945</name>
</gene>
<evidence type="ECO:0000256" key="1">
    <source>
        <dbReference type="SAM" id="MobiDB-lite"/>
    </source>
</evidence>
<feature type="compositionally biased region" description="Polar residues" evidence="1">
    <location>
        <begin position="990"/>
        <end position="1005"/>
    </location>
</feature>
<comment type="caution">
    <text evidence="3">The sequence shown here is derived from an EMBL/GenBank/DDBJ whole genome shotgun (WGS) entry which is preliminary data.</text>
</comment>
<feature type="compositionally biased region" description="Polar residues" evidence="1">
    <location>
        <begin position="1046"/>
        <end position="1061"/>
    </location>
</feature>
<dbReference type="PANTHER" id="PTHR32305">
    <property type="match status" value="1"/>
</dbReference>
<dbReference type="Gene3D" id="2.180.10.10">
    <property type="entry name" value="RHS repeat-associated core"/>
    <property type="match status" value="1"/>
</dbReference>
<keyword evidence="4" id="KW-1185">Reference proteome</keyword>
<protein>
    <submittedName>
        <fullName evidence="3">RHS repeat-associated core domain-containing protein</fullName>
    </submittedName>
</protein>
<feature type="region of interest" description="Disordered" evidence="1">
    <location>
        <begin position="973"/>
        <end position="1032"/>
    </location>
</feature>
<feature type="compositionally biased region" description="Low complexity" evidence="1">
    <location>
        <begin position="1018"/>
        <end position="1028"/>
    </location>
</feature>
<dbReference type="PANTHER" id="PTHR32305:SF15">
    <property type="entry name" value="PROTEIN RHSA-RELATED"/>
    <property type="match status" value="1"/>
</dbReference>